<evidence type="ECO:0000259" key="2">
    <source>
        <dbReference type="PROSITE" id="PS50902"/>
    </source>
</evidence>
<evidence type="ECO:0000256" key="1">
    <source>
        <dbReference type="ARBA" id="ARBA00007121"/>
    </source>
</evidence>
<dbReference type="GO" id="GO:0016491">
    <property type="term" value="F:oxidoreductase activity"/>
    <property type="evidence" value="ECO:0007669"/>
    <property type="project" value="UniProtKB-KW"/>
</dbReference>
<dbReference type="EMBL" id="UGGU01000003">
    <property type="protein sequence ID" value="STO31930.1"/>
    <property type="molecule type" value="Genomic_DNA"/>
</dbReference>
<name>A0A377GY64_9FUSO</name>
<dbReference type="Gene3D" id="3.40.50.360">
    <property type="match status" value="1"/>
</dbReference>
<dbReference type="CDD" id="cd07709">
    <property type="entry name" value="flavodiiron_proteins_MBL-fold"/>
    <property type="match status" value="1"/>
</dbReference>
<feature type="domain" description="Flavodoxin-like" evidence="2">
    <location>
        <begin position="255"/>
        <end position="395"/>
    </location>
</feature>
<keyword evidence="3" id="KW-0560">Oxidoreductase</keyword>
<dbReference type="InterPro" id="IPR001279">
    <property type="entry name" value="Metallo-B-lactamas"/>
</dbReference>
<dbReference type="InterPro" id="IPR045761">
    <property type="entry name" value="ODP_dom"/>
</dbReference>
<dbReference type="PANTHER" id="PTHR43717">
    <property type="entry name" value="ANAEROBIC NITRIC OXIDE REDUCTASE FLAVORUBREDOXIN"/>
    <property type="match status" value="1"/>
</dbReference>
<dbReference type="PROSITE" id="PS00201">
    <property type="entry name" value="FLAVODOXIN"/>
    <property type="match status" value="1"/>
</dbReference>
<dbReference type="InterPro" id="IPR029039">
    <property type="entry name" value="Flavoprotein-like_sf"/>
</dbReference>
<dbReference type="Pfam" id="PF19583">
    <property type="entry name" value="ODP"/>
    <property type="match status" value="1"/>
</dbReference>
<sequence length="403" mass="45551">MYFCTEITNTITWIGVNDRKTERFENYLPLPNGVTYNSYFISDEKTCVIDAVEMGSTSTFLDKVVECLAGRKLDYIVVNHVEPDHSSGLKEVIRLFPEIKIVGNIKTLGMLQAFSPDFPVENFVTVKEGDILELGIHKLTFAMVPMVHWPESMITYDLTDKILFSNDIFGSFGTLDGGIFDDQVNFEFYQNEMRRYYSNIVGKYGPQALNALKKLSGLEIRFICPSHGLMWRKDISKVISLYETWAKLEPEIEGVVIVYGSMYGNTAKMAEIIGRKLNCCGIKEIKIYDASKTDLSFIITEIWKYKGLFIGSCAHNNSVYPKIEPLLHKLENYGLKNRYIGIFGSMMWSGGGVRGIQAFADNLKGIEIVGESVEVKGTPKTEDITRLEKVAEEMAAKLISDRI</sequence>
<dbReference type="PIRSF" id="PIRSF005243">
    <property type="entry name" value="ROO"/>
    <property type="match status" value="1"/>
</dbReference>
<accession>A0A377GY64</accession>
<dbReference type="SUPFAM" id="SSF56281">
    <property type="entry name" value="Metallo-hydrolase/oxidoreductase"/>
    <property type="match status" value="1"/>
</dbReference>
<dbReference type="GO" id="GO:0046872">
    <property type="term" value="F:metal ion binding"/>
    <property type="evidence" value="ECO:0007669"/>
    <property type="project" value="InterPro"/>
</dbReference>
<proteinExistence type="inferred from homology"/>
<dbReference type="Gene3D" id="3.60.15.10">
    <property type="entry name" value="Ribonuclease Z/Hydroxyacylglutathione hydrolase-like"/>
    <property type="match status" value="1"/>
</dbReference>
<protein>
    <submittedName>
        <fullName evidence="3">Nitric oxide reductase</fullName>
        <ecNumber evidence="3">1.-.-.-</ecNumber>
    </submittedName>
</protein>
<gene>
    <name evidence="3" type="primary">fprA</name>
    <name evidence="3" type="ORF">NCTC10723_01394</name>
</gene>
<evidence type="ECO:0000313" key="3">
    <source>
        <dbReference type="EMBL" id="STO31930.1"/>
    </source>
</evidence>
<dbReference type="OrthoDB" id="9807946at2"/>
<dbReference type="EC" id="1.-.-.-" evidence="3"/>
<evidence type="ECO:0000313" key="4">
    <source>
        <dbReference type="Proteomes" id="UP000255328"/>
    </source>
</evidence>
<dbReference type="SUPFAM" id="SSF52218">
    <property type="entry name" value="Flavoproteins"/>
    <property type="match status" value="1"/>
</dbReference>
<dbReference type="GO" id="GO:0010181">
    <property type="term" value="F:FMN binding"/>
    <property type="evidence" value="ECO:0007669"/>
    <property type="project" value="InterPro"/>
</dbReference>
<dbReference type="Proteomes" id="UP000255328">
    <property type="component" value="Unassembled WGS sequence"/>
</dbReference>
<dbReference type="RefSeq" id="WP_115270682.1">
    <property type="nucleotide sequence ID" value="NZ_UGGU01000003.1"/>
</dbReference>
<dbReference type="InterPro" id="IPR036866">
    <property type="entry name" value="RibonucZ/Hydroxyglut_hydro"/>
</dbReference>
<dbReference type="SMART" id="SM00849">
    <property type="entry name" value="Lactamase_B"/>
    <property type="match status" value="1"/>
</dbReference>
<dbReference type="GO" id="GO:0009055">
    <property type="term" value="F:electron transfer activity"/>
    <property type="evidence" value="ECO:0007669"/>
    <property type="project" value="InterPro"/>
</dbReference>
<reference evidence="3 4" key="1">
    <citation type="submission" date="2018-06" db="EMBL/GenBank/DDBJ databases">
        <authorList>
            <consortium name="Pathogen Informatics"/>
            <person name="Doyle S."/>
        </authorList>
    </citation>
    <scope>NUCLEOTIDE SEQUENCE [LARGE SCALE GENOMIC DNA]</scope>
    <source>
        <strain evidence="3 4">NCTC10723</strain>
    </source>
</reference>
<organism evidence="3 4">
    <name type="scientific">Fusobacterium necrogenes</name>
    <dbReference type="NCBI Taxonomy" id="858"/>
    <lineage>
        <taxon>Bacteria</taxon>
        <taxon>Fusobacteriati</taxon>
        <taxon>Fusobacteriota</taxon>
        <taxon>Fusobacteriia</taxon>
        <taxon>Fusobacteriales</taxon>
        <taxon>Fusobacteriaceae</taxon>
        <taxon>Fusobacterium</taxon>
    </lineage>
</organism>
<dbReference type="AlphaFoldDB" id="A0A377GY64"/>
<keyword evidence="4" id="KW-1185">Reference proteome</keyword>
<dbReference type="InterPro" id="IPR008254">
    <property type="entry name" value="Flavodoxin/NO_synth"/>
</dbReference>
<dbReference type="Pfam" id="PF00258">
    <property type="entry name" value="Flavodoxin_1"/>
    <property type="match status" value="1"/>
</dbReference>
<dbReference type="PROSITE" id="PS50902">
    <property type="entry name" value="FLAVODOXIN_LIKE"/>
    <property type="match status" value="1"/>
</dbReference>
<dbReference type="InterPro" id="IPR001226">
    <property type="entry name" value="Flavodoxin_CS"/>
</dbReference>
<dbReference type="PANTHER" id="PTHR43717:SF1">
    <property type="entry name" value="ANAEROBIC NITRIC OXIDE REDUCTASE FLAVORUBREDOXIN"/>
    <property type="match status" value="1"/>
</dbReference>
<comment type="similarity">
    <text evidence="1">In the N-terminal section; belongs to the zinc metallo-hydrolase group 3 family.</text>
</comment>
<dbReference type="InterPro" id="IPR016440">
    <property type="entry name" value="Rubredoxin-O_OxRdtase"/>
</dbReference>